<keyword evidence="1" id="KW-0812">Transmembrane</keyword>
<sequence>MVRRIRELFDAKAMLPRMDVAFRVQKELEPLLDTCHQRHDIGDDAAVGLRRSRKQDADDVAQLLSREVPPPAMSQLRAERRCFAVLQLLLVCTTTAEVTLGDRLFEGALKYANQSLHGRFISQMVDGSLPQAAFDYYLKQDNLYLSKYARAFGVLGAKAAGTEELAWLLNQSVGFLHEHGKKANSELQESTFEKEASVTTIAYTSFILESVWGDDMIMGYASVLPCQRLYDWLFATLNRTRHIAEDNPYKKFIEQYAAPINHAITLKMESFLEQYAAHGLSDEWLARAQFHYDTAMKYESQFFDQAIKHCEENGCEPALAEVPVSIQQAAENSRWSAVCLAFPALALALTMSGLWGSRMRARSDVRNDPKEALL</sequence>
<dbReference type="PANTHER" id="PTHR43198">
    <property type="entry name" value="BIFUNCTIONAL TH2 PROTEIN"/>
    <property type="match status" value="1"/>
</dbReference>
<dbReference type="OrthoDB" id="37730at2759"/>
<evidence type="ECO:0000256" key="1">
    <source>
        <dbReference type="SAM" id="Phobius"/>
    </source>
</evidence>
<keyword evidence="1" id="KW-1133">Transmembrane helix</keyword>
<dbReference type="GO" id="GO:0005829">
    <property type="term" value="C:cytosol"/>
    <property type="evidence" value="ECO:0007669"/>
    <property type="project" value="TreeGrafter"/>
</dbReference>
<accession>A0A1Q9ET65</accession>
<feature type="transmembrane region" description="Helical" evidence="1">
    <location>
        <begin position="335"/>
        <end position="356"/>
    </location>
</feature>
<proteinExistence type="predicted"/>
<feature type="domain" description="Thiaminase-2/PQQC" evidence="2">
    <location>
        <begin position="113"/>
        <end position="306"/>
    </location>
</feature>
<dbReference type="Pfam" id="PF03070">
    <property type="entry name" value="TENA_THI-4"/>
    <property type="match status" value="1"/>
</dbReference>
<comment type="caution">
    <text evidence="3">The sequence shown here is derived from an EMBL/GenBank/DDBJ whole genome shotgun (WGS) entry which is preliminary data.</text>
</comment>
<dbReference type="InterPro" id="IPR004305">
    <property type="entry name" value="Thiaminase-2/PQQC"/>
</dbReference>
<reference evidence="3 4" key="1">
    <citation type="submission" date="2016-02" db="EMBL/GenBank/DDBJ databases">
        <title>Genome analysis of coral dinoflagellate symbionts highlights evolutionary adaptations to a symbiotic lifestyle.</title>
        <authorList>
            <person name="Aranda M."/>
            <person name="Li Y."/>
            <person name="Liew Y.J."/>
            <person name="Baumgarten S."/>
            <person name="Simakov O."/>
            <person name="Wilson M."/>
            <person name="Piel J."/>
            <person name="Ashoor H."/>
            <person name="Bougouffa S."/>
            <person name="Bajic V.B."/>
            <person name="Ryu T."/>
            <person name="Ravasi T."/>
            <person name="Bayer T."/>
            <person name="Micklem G."/>
            <person name="Kim H."/>
            <person name="Bhak J."/>
            <person name="Lajeunesse T.C."/>
            <person name="Voolstra C.R."/>
        </authorList>
    </citation>
    <scope>NUCLEOTIDE SEQUENCE [LARGE SCALE GENOMIC DNA]</scope>
    <source>
        <strain evidence="3 4">CCMP2467</strain>
    </source>
</reference>
<protein>
    <submittedName>
        <fullName evidence="3">Thiamine biosynthesis multifunctional protein ThiED</fullName>
    </submittedName>
</protein>
<keyword evidence="4" id="KW-1185">Reference proteome</keyword>
<gene>
    <name evidence="3" type="primary">thiED</name>
    <name evidence="3" type="ORF">AK812_SmicGene5679</name>
</gene>
<dbReference type="AlphaFoldDB" id="A0A1Q9ET65"/>
<dbReference type="InterPro" id="IPR016084">
    <property type="entry name" value="Haem_Oase-like_multi-hlx"/>
</dbReference>
<dbReference type="SUPFAM" id="SSF48613">
    <property type="entry name" value="Heme oxygenase-like"/>
    <property type="match status" value="1"/>
</dbReference>
<dbReference type="GO" id="GO:0006772">
    <property type="term" value="P:thiamine metabolic process"/>
    <property type="evidence" value="ECO:0007669"/>
    <property type="project" value="UniProtKB-ARBA"/>
</dbReference>
<dbReference type="InterPro" id="IPR050967">
    <property type="entry name" value="Thiamine_Salvage_TenA"/>
</dbReference>
<dbReference type="EMBL" id="LSRX01000075">
    <property type="protein sequence ID" value="OLQ10607.1"/>
    <property type="molecule type" value="Genomic_DNA"/>
</dbReference>
<name>A0A1Q9ET65_SYMMI</name>
<dbReference type="Gene3D" id="1.20.910.10">
    <property type="entry name" value="Heme oxygenase-like"/>
    <property type="match status" value="1"/>
</dbReference>
<evidence type="ECO:0000313" key="4">
    <source>
        <dbReference type="Proteomes" id="UP000186817"/>
    </source>
</evidence>
<evidence type="ECO:0000259" key="2">
    <source>
        <dbReference type="Pfam" id="PF03070"/>
    </source>
</evidence>
<dbReference type="Proteomes" id="UP000186817">
    <property type="component" value="Unassembled WGS sequence"/>
</dbReference>
<keyword evidence="1" id="KW-0472">Membrane</keyword>
<evidence type="ECO:0000313" key="3">
    <source>
        <dbReference type="EMBL" id="OLQ10607.1"/>
    </source>
</evidence>
<dbReference type="PANTHER" id="PTHR43198:SF2">
    <property type="entry name" value="SI:CH1073-67J19.1-RELATED"/>
    <property type="match status" value="1"/>
</dbReference>
<organism evidence="3 4">
    <name type="scientific">Symbiodinium microadriaticum</name>
    <name type="common">Dinoflagellate</name>
    <name type="synonym">Zooxanthella microadriatica</name>
    <dbReference type="NCBI Taxonomy" id="2951"/>
    <lineage>
        <taxon>Eukaryota</taxon>
        <taxon>Sar</taxon>
        <taxon>Alveolata</taxon>
        <taxon>Dinophyceae</taxon>
        <taxon>Suessiales</taxon>
        <taxon>Symbiodiniaceae</taxon>
        <taxon>Symbiodinium</taxon>
    </lineage>
</organism>